<evidence type="ECO:0000313" key="1">
    <source>
        <dbReference type="EMBL" id="TCB55588.1"/>
    </source>
</evidence>
<accession>A0A4R0EGH6</accession>
<evidence type="ECO:0000313" key="2">
    <source>
        <dbReference type="Proteomes" id="UP000291380"/>
    </source>
</evidence>
<reference evidence="1 2" key="1">
    <citation type="submission" date="2019-02" db="EMBL/GenBank/DDBJ databases">
        <title>High diversity of culturable Acinetobacter species in natural soil and water ecosystems.</title>
        <authorList>
            <person name="Radolfova-Krizova L."/>
            <person name="Nemec A."/>
        </authorList>
    </citation>
    <scope>NUCLEOTIDE SEQUENCE [LARGE SCALE GENOMIC DNA]</scope>
    <source>
        <strain evidence="1 2">ANC 4281</strain>
    </source>
</reference>
<dbReference type="RefSeq" id="WP_131272033.1">
    <property type="nucleotide sequence ID" value="NZ_SJOA01000026.1"/>
</dbReference>
<organism evidence="1 2">
    <name type="scientific">Acinetobacter terrae</name>
    <dbReference type="NCBI Taxonomy" id="2731247"/>
    <lineage>
        <taxon>Bacteria</taxon>
        <taxon>Pseudomonadati</taxon>
        <taxon>Pseudomonadota</taxon>
        <taxon>Gammaproteobacteria</taxon>
        <taxon>Moraxellales</taxon>
        <taxon>Moraxellaceae</taxon>
        <taxon>Acinetobacter</taxon>
        <taxon>Acinetobacter Taxon 24</taxon>
    </lineage>
</organism>
<dbReference type="AlphaFoldDB" id="A0A4R0EGH6"/>
<dbReference type="EMBL" id="SJOA01000026">
    <property type="protein sequence ID" value="TCB55588.1"/>
    <property type="molecule type" value="Genomic_DNA"/>
</dbReference>
<sequence length="429" mass="48405">MTNLTAEQYQALSNVPVEFRSEPQEEAIRVYEELHNMNVDGDLPVEAPESTPAPSVIEAEGKETVQLENVSEVITTQSEEIVEDAELGALMQAKENVHSQMLPAFTRNEVADFILVANVAECFAEHRTHTIAYDVPEELRKQFNKVNAYQSFRSILTTELMSREIKSELSKKSWATICTEYTTQSTGTIRNTEADKSLKYGSQVISYSDIVKYTHNPENFLGHVKVEFEAASLEGLKTKVDAWLDIDIDEARIMQKKWYTKNASSVLELLDNMDQYKPPRLTEVKFQRYKLLLAIATLWGEDHFKNVLTIVNEIALTSGIAEHEKFACALKKALDNAQAHFAQPLTQMPSDTIIAELNKLEGFNYSRQTLPTALADLNVNKDTARNSIVFFGNTVQGYEVELLENALTPFFTEEDDAVTKFLDNLKQAA</sequence>
<gene>
    <name evidence="1" type="ORF">E0H85_15015</name>
</gene>
<protein>
    <submittedName>
        <fullName evidence="1">Uncharacterized protein</fullName>
    </submittedName>
</protein>
<name>A0A4R0EGH6_9GAMM</name>
<dbReference type="Proteomes" id="UP000291380">
    <property type="component" value="Unassembled WGS sequence"/>
</dbReference>
<proteinExistence type="predicted"/>
<comment type="caution">
    <text evidence="1">The sequence shown here is derived from an EMBL/GenBank/DDBJ whole genome shotgun (WGS) entry which is preliminary data.</text>
</comment>